<proteinExistence type="predicted"/>
<gene>
    <name evidence="1" type="ORF">M9H77_27497</name>
</gene>
<accession>A0ACC0AD29</accession>
<organism evidence="1 2">
    <name type="scientific">Catharanthus roseus</name>
    <name type="common">Madagascar periwinkle</name>
    <name type="synonym">Vinca rosea</name>
    <dbReference type="NCBI Taxonomy" id="4058"/>
    <lineage>
        <taxon>Eukaryota</taxon>
        <taxon>Viridiplantae</taxon>
        <taxon>Streptophyta</taxon>
        <taxon>Embryophyta</taxon>
        <taxon>Tracheophyta</taxon>
        <taxon>Spermatophyta</taxon>
        <taxon>Magnoliopsida</taxon>
        <taxon>eudicotyledons</taxon>
        <taxon>Gunneridae</taxon>
        <taxon>Pentapetalae</taxon>
        <taxon>asterids</taxon>
        <taxon>lamiids</taxon>
        <taxon>Gentianales</taxon>
        <taxon>Apocynaceae</taxon>
        <taxon>Rauvolfioideae</taxon>
        <taxon>Vinceae</taxon>
        <taxon>Catharanthinae</taxon>
        <taxon>Catharanthus</taxon>
    </lineage>
</organism>
<sequence>MSLLDQLWDDTVAGPRPDSGLGKLRKYSTFNMRSNNGNGNGKESEVGNASRSFGSGVPEDAPRVTRSIMIVRPQGDPKDSPPVSPAGSTPPVSPFAGSLFCFLACAIGCPPRVGELNNYLRLLGGGEVKEQTYQNEMISAGGREAFRFRRRSASFAYEKANGVGPRSPPPPYDM</sequence>
<comment type="caution">
    <text evidence="1">The sequence shown here is derived from an EMBL/GenBank/DDBJ whole genome shotgun (WGS) entry which is preliminary data.</text>
</comment>
<dbReference type="Proteomes" id="UP001060085">
    <property type="component" value="Linkage Group LG06"/>
</dbReference>
<reference evidence="2" key="1">
    <citation type="journal article" date="2023" name="Nat. Plants">
        <title>Single-cell RNA sequencing provides a high-resolution roadmap for understanding the multicellular compartmentation of specialized metabolism.</title>
        <authorList>
            <person name="Sun S."/>
            <person name="Shen X."/>
            <person name="Li Y."/>
            <person name="Li Y."/>
            <person name="Wang S."/>
            <person name="Li R."/>
            <person name="Zhang H."/>
            <person name="Shen G."/>
            <person name="Guo B."/>
            <person name="Wei J."/>
            <person name="Xu J."/>
            <person name="St-Pierre B."/>
            <person name="Chen S."/>
            <person name="Sun C."/>
        </authorList>
    </citation>
    <scope>NUCLEOTIDE SEQUENCE [LARGE SCALE GENOMIC DNA]</scope>
</reference>
<evidence type="ECO:0000313" key="1">
    <source>
        <dbReference type="EMBL" id="KAI5658704.1"/>
    </source>
</evidence>
<name>A0ACC0AD29_CATRO</name>
<evidence type="ECO:0000313" key="2">
    <source>
        <dbReference type="Proteomes" id="UP001060085"/>
    </source>
</evidence>
<dbReference type="EMBL" id="CM044706">
    <property type="protein sequence ID" value="KAI5658704.1"/>
    <property type="molecule type" value="Genomic_DNA"/>
</dbReference>
<keyword evidence="2" id="KW-1185">Reference proteome</keyword>
<protein>
    <submittedName>
        <fullName evidence="1">Uncharacterized protein</fullName>
    </submittedName>
</protein>